<dbReference type="Pfam" id="PF07714">
    <property type="entry name" value="PK_Tyr_Ser-Thr"/>
    <property type="match status" value="1"/>
</dbReference>
<feature type="compositionally biased region" description="Low complexity" evidence="1">
    <location>
        <begin position="113"/>
        <end position="143"/>
    </location>
</feature>
<dbReference type="InterPro" id="IPR011009">
    <property type="entry name" value="Kinase-like_dom_sf"/>
</dbReference>
<evidence type="ECO:0000313" key="3">
    <source>
        <dbReference type="EMBL" id="CAG8581927.1"/>
    </source>
</evidence>
<proteinExistence type="predicted"/>
<dbReference type="GO" id="GO:0007165">
    <property type="term" value="P:signal transduction"/>
    <property type="evidence" value="ECO:0007669"/>
    <property type="project" value="TreeGrafter"/>
</dbReference>
<feature type="compositionally biased region" description="Polar residues" evidence="1">
    <location>
        <begin position="181"/>
        <end position="197"/>
    </location>
</feature>
<feature type="region of interest" description="Disordered" evidence="1">
    <location>
        <begin position="257"/>
        <end position="286"/>
    </location>
</feature>
<dbReference type="InterPro" id="IPR001245">
    <property type="entry name" value="Ser-Thr/Tyr_kinase_cat_dom"/>
</dbReference>
<dbReference type="SUPFAM" id="SSF56112">
    <property type="entry name" value="Protein kinase-like (PK-like)"/>
    <property type="match status" value="1"/>
</dbReference>
<dbReference type="Proteomes" id="UP000789739">
    <property type="component" value="Unassembled WGS sequence"/>
</dbReference>
<feature type="region of interest" description="Disordered" evidence="1">
    <location>
        <begin position="40"/>
        <end position="60"/>
    </location>
</feature>
<name>A0A9N9BW69_9GLOM</name>
<keyword evidence="4" id="KW-1185">Reference proteome</keyword>
<dbReference type="GO" id="GO:0005737">
    <property type="term" value="C:cytoplasm"/>
    <property type="evidence" value="ECO:0007669"/>
    <property type="project" value="TreeGrafter"/>
</dbReference>
<feature type="compositionally biased region" description="Polar residues" evidence="1">
    <location>
        <begin position="146"/>
        <end position="159"/>
    </location>
</feature>
<sequence length="815" mass="91300">MSNLNSTSSNSSSVTTRTDANVSSIDQLLDLIDSQLQYQSTQTSKQGTTGVQFPPPTSIHSYPAALPSPYVTPPLSDYYPPPPYTSTRSEPSHTPYTYTPYTSTRSEPSHTLYTYTRYTSTRSEPSHTPHTSTPYPSDYTPPSAYTRITPTSPPQQCASPYTPLPPPQAGKSLAKNDAHYSPTQVLSSATNGKPATSIQLPQPAQAEELLDKNHPQETVLSPNNLTTQAPQPVQAEESLENYLRETTNDTHYSPIQAEEPLDKNHPPETENDAHYSPIQVPSPNGATSNIMLTTTQPVQPAQARAALFSLRNLNPDTTRSRHHSVRLSTLRPMGQFGQCEECKSTRTGFKWCQYCNSELFQKNFANWTSGSKEIDNFIQGAQLKAINVRSILEWIDYEEFTNVKHLANGGNSSVFTAYWPRGPIQTWDTNTDDWERGWGQANSNVIILKRIKNSNKVTTGFLNELGAYHQFNTLVSHVVRCYGISCCPTTNEFIVVTSYAEDGDLRQYISKNFDNFTLQRKIITLRDIASGLVTIHKAGLLHKDLHTGNILRSGSWTMISDLGLCWNDASVAGNEKTVQGVLPYVAPEVLRGRPYTRAADVYSVGMIMYELWSGRPPFEGIDYDLPLAVDICSGTRPEITLDTPTYYSIIMQACWDQDPDMRPTSRELERTFDSWIENIANGELLSPKTFANKKSVNSTMQKDESRLYNSPEHSTSQPIPPLPADQHELLEELDERREALYKRCLDNRLIEMAEERSKNQEQVNPMTWTRELKTLADEIFGSSVNTLPITLDMVRTGPEPTRAADNNGRQNRSSK</sequence>
<dbReference type="AlphaFoldDB" id="A0A9N9BW69"/>
<gene>
    <name evidence="3" type="ORF">PBRASI_LOCUS6667</name>
</gene>
<feature type="region of interest" description="Disordered" evidence="1">
    <location>
        <begin position="1"/>
        <end position="21"/>
    </location>
</feature>
<feature type="domain" description="Protein kinase" evidence="2">
    <location>
        <begin position="400"/>
        <end position="676"/>
    </location>
</feature>
<organism evidence="3 4">
    <name type="scientific">Paraglomus brasilianum</name>
    <dbReference type="NCBI Taxonomy" id="144538"/>
    <lineage>
        <taxon>Eukaryota</taxon>
        <taxon>Fungi</taxon>
        <taxon>Fungi incertae sedis</taxon>
        <taxon>Mucoromycota</taxon>
        <taxon>Glomeromycotina</taxon>
        <taxon>Glomeromycetes</taxon>
        <taxon>Paraglomerales</taxon>
        <taxon>Paraglomeraceae</taxon>
        <taxon>Paraglomus</taxon>
    </lineage>
</organism>
<evidence type="ECO:0000256" key="1">
    <source>
        <dbReference type="SAM" id="MobiDB-lite"/>
    </source>
</evidence>
<feature type="compositionally biased region" description="Basic and acidic residues" evidence="1">
    <location>
        <begin position="260"/>
        <end position="273"/>
    </location>
</feature>
<comment type="caution">
    <text evidence="3">The sequence shown here is derived from an EMBL/GenBank/DDBJ whole genome shotgun (WGS) entry which is preliminary data.</text>
</comment>
<feature type="compositionally biased region" description="Low complexity" evidence="1">
    <location>
        <begin position="85"/>
        <end position="106"/>
    </location>
</feature>
<feature type="region of interest" description="Disordered" evidence="1">
    <location>
        <begin position="77"/>
        <end position="197"/>
    </location>
</feature>
<feature type="compositionally biased region" description="Low complexity" evidence="1">
    <location>
        <begin position="40"/>
        <end position="50"/>
    </location>
</feature>
<feature type="compositionally biased region" description="Low complexity" evidence="1">
    <location>
        <begin position="1"/>
        <end position="16"/>
    </location>
</feature>
<dbReference type="EMBL" id="CAJVPI010000914">
    <property type="protein sequence ID" value="CAG8581927.1"/>
    <property type="molecule type" value="Genomic_DNA"/>
</dbReference>
<dbReference type="PANTHER" id="PTHR23257:SF963">
    <property type="entry name" value="AT08303P"/>
    <property type="match status" value="1"/>
</dbReference>
<dbReference type="InterPro" id="IPR050167">
    <property type="entry name" value="Ser_Thr_protein_kinase"/>
</dbReference>
<dbReference type="InterPro" id="IPR000719">
    <property type="entry name" value="Prot_kinase_dom"/>
</dbReference>
<dbReference type="OrthoDB" id="6718656at2759"/>
<feature type="compositionally biased region" description="Polar residues" evidence="1">
    <location>
        <begin position="707"/>
        <end position="717"/>
    </location>
</feature>
<feature type="region of interest" description="Disordered" evidence="1">
    <location>
        <begin position="794"/>
        <end position="815"/>
    </location>
</feature>
<dbReference type="Gene3D" id="1.10.510.10">
    <property type="entry name" value="Transferase(Phosphotransferase) domain 1"/>
    <property type="match status" value="1"/>
</dbReference>
<dbReference type="GO" id="GO:0004672">
    <property type="term" value="F:protein kinase activity"/>
    <property type="evidence" value="ECO:0007669"/>
    <property type="project" value="InterPro"/>
</dbReference>
<dbReference type="PROSITE" id="PS50011">
    <property type="entry name" value="PROTEIN_KINASE_DOM"/>
    <property type="match status" value="1"/>
</dbReference>
<protein>
    <submittedName>
        <fullName evidence="3">9428_t:CDS:1</fullName>
    </submittedName>
</protein>
<evidence type="ECO:0000313" key="4">
    <source>
        <dbReference type="Proteomes" id="UP000789739"/>
    </source>
</evidence>
<feature type="region of interest" description="Disordered" evidence="1">
    <location>
        <begin position="694"/>
        <end position="722"/>
    </location>
</feature>
<accession>A0A9N9BW69</accession>
<dbReference type="PANTHER" id="PTHR23257">
    <property type="entry name" value="SERINE-THREONINE PROTEIN KINASE"/>
    <property type="match status" value="1"/>
</dbReference>
<evidence type="ECO:0000259" key="2">
    <source>
        <dbReference type="PROSITE" id="PS50011"/>
    </source>
</evidence>
<dbReference type="GO" id="GO:0005524">
    <property type="term" value="F:ATP binding"/>
    <property type="evidence" value="ECO:0007669"/>
    <property type="project" value="InterPro"/>
</dbReference>
<reference evidence="3" key="1">
    <citation type="submission" date="2021-06" db="EMBL/GenBank/DDBJ databases">
        <authorList>
            <person name="Kallberg Y."/>
            <person name="Tangrot J."/>
            <person name="Rosling A."/>
        </authorList>
    </citation>
    <scope>NUCLEOTIDE SEQUENCE</scope>
    <source>
        <strain evidence="3">BR232B</strain>
    </source>
</reference>